<organism evidence="2">
    <name type="scientific">viral metagenome</name>
    <dbReference type="NCBI Taxonomy" id="1070528"/>
    <lineage>
        <taxon>unclassified sequences</taxon>
        <taxon>metagenomes</taxon>
        <taxon>organismal metagenomes</taxon>
    </lineage>
</organism>
<keyword evidence="1" id="KW-1133">Transmembrane helix</keyword>
<reference evidence="2" key="1">
    <citation type="journal article" date="2020" name="Nature">
        <title>Giant virus diversity and host interactions through global metagenomics.</title>
        <authorList>
            <person name="Schulz F."/>
            <person name="Roux S."/>
            <person name="Paez-Espino D."/>
            <person name="Jungbluth S."/>
            <person name="Walsh D.A."/>
            <person name="Denef V.J."/>
            <person name="McMahon K.D."/>
            <person name="Konstantinidis K.T."/>
            <person name="Eloe-Fadrosh E.A."/>
            <person name="Kyrpides N.C."/>
            <person name="Woyke T."/>
        </authorList>
    </citation>
    <scope>NUCLEOTIDE SEQUENCE</scope>
    <source>
        <strain evidence="2">GVMAG-M-3300009161-34</strain>
    </source>
</reference>
<accession>A0A6C0EXF8</accession>
<feature type="transmembrane region" description="Helical" evidence="1">
    <location>
        <begin position="43"/>
        <end position="76"/>
    </location>
</feature>
<dbReference type="AlphaFoldDB" id="A0A6C0EXF8"/>
<evidence type="ECO:0000313" key="2">
    <source>
        <dbReference type="EMBL" id="QHT33203.1"/>
    </source>
</evidence>
<protein>
    <submittedName>
        <fullName evidence="2">Uncharacterized protein</fullName>
    </submittedName>
</protein>
<keyword evidence="1" id="KW-0812">Transmembrane</keyword>
<sequence>MFKKPQNTNNLMSGQFLLLIIFVVYIVFNVQTPEPLASMIDSTLGYVIIIALFALLAINLNPIVTVVGIFAIYLLFKRSSISTGSLAMTTFLPTENVKSQNLSAFNQFPVTLEEEVVQQMAPLQPGPSMAPKSFIPIMDNVHNASGV</sequence>
<keyword evidence="1" id="KW-0472">Membrane</keyword>
<evidence type="ECO:0000256" key="1">
    <source>
        <dbReference type="SAM" id="Phobius"/>
    </source>
</evidence>
<dbReference type="EMBL" id="MN738960">
    <property type="protein sequence ID" value="QHT33203.1"/>
    <property type="molecule type" value="Genomic_DNA"/>
</dbReference>
<proteinExistence type="predicted"/>
<name>A0A6C0EXF8_9ZZZZ</name>
<feature type="transmembrane region" description="Helical" evidence="1">
    <location>
        <begin position="12"/>
        <end position="31"/>
    </location>
</feature>